<dbReference type="RefSeq" id="WP_203941928.1">
    <property type="nucleotide sequence ID" value="NZ_BAAAGJ010000008.1"/>
</dbReference>
<dbReference type="PROSITE" id="PS50902">
    <property type="entry name" value="FLAVODOXIN_LIKE"/>
    <property type="match status" value="1"/>
</dbReference>
<evidence type="ECO:0000259" key="1">
    <source>
        <dbReference type="PROSITE" id="PS50902"/>
    </source>
</evidence>
<evidence type="ECO:0000313" key="3">
    <source>
        <dbReference type="Proteomes" id="UP000652013"/>
    </source>
</evidence>
<dbReference type="AlphaFoldDB" id="A0A8J4DN14"/>
<dbReference type="InterPro" id="IPR001226">
    <property type="entry name" value="Flavodoxin_CS"/>
</dbReference>
<dbReference type="PROSITE" id="PS00201">
    <property type="entry name" value="FLAVODOXIN"/>
    <property type="match status" value="1"/>
</dbReference>
<dbReference type="SUPFAM" id="SSF52218">
    <property type="entry name" value="Flavoproteins"/>
    <property type="match status" value="1"/>
</dbReference>
<sequence>MRVLIVYESMFGNTARIADAVADGMSGRVSVRTAEVGTNPGLSGVDALVVGGPTHAFGLSRPATRRDAQNRGAPPGPVGTGLREWLAALGHAGVPATAFDTKIGKPFLPGSAARTAAKALRHAGCPLVAPAQSFLVEDTAGPLRDGELDRARRWGAEVAALLATWQPAR</sequence>
<gene>
    <name evidence="2" type="ORF">Sya03_61170</name>
</gene>
<evidence type="ECO:0000313" key="2">
    <source>
        <dbReference type="EMBL" id="GIJ06765.1"/>
    </source>
</evidence>
<organism evidence="2 3">
    <name type="scientific">Spirilliplanes yamanashiensis</name>
    <dbReference type="NCBI Taxonomy" id="42233"/>
    <lineage>
        <taxon>Bacteria</taxon>
        <taxon>Bacillati</taxon>
        <taxon>Actinomycetota</taxon>
        <taxon>Actinomycetes</taxon>
        <taxon>Micromonosporales</taxon>
        <taxon>Micromonosporaceae</taxon>
        <taxon>Spirilliplanes</taxon>
    </lineage>
</organism>
<comment type="caution">
    <text evidence="2">The sequence shown here is derived from an EMBL/GenBank/DDBJ whole genome shotgun (WGS) entry which is preliminary data.</text>
</comment>
<dbReference type="EMBL" id="BOOY01000047">
    <property type="protein sequence ID" value="GIJ06765.1"/>
    <property type="molecule type" value="Genomic_DNA"/>
</dbReference>
<dbReference type="GO" id="GO:0010181">
    <property type="term" value="F:FMN binding"/>
    <property type="evidence" value="ECO:0007669"/>
    <property type="project" value="InterPro"/>
</dbReference>
<dbReference type="GO" id="GO:0009055">
    <property type="term" value="F:electron transfer activity"/>
    <property type="evidence" value="ECO:0007669"/>
    <property type="project" value="InterPro"/>
</dbReference>
<protein>
    <submittedName>
        <fullName evidence="2">Flavodoxin</fullName>
    </submittedName>
</protein>
<dbReference type="InterPro" id="IPR008254">
    <property type="entry name" value="Flavodoxin/NO_synth"/>
</dbReference>
<proteinExistence type="predicted"/>
<dbReference type="Proteomes" id="UP000652013">
    <property type="component" value="Unassembled WGS sequence"/>
</dbReference>
<keyword evidence="3" id="KW-1185">Reference proteome</keyword>
<feature type="domain" description="Flavodoxin-like" evidence="1">
    <location>
        <begin position="3"/>
        <end position="159"/>
    </location>
</feature>
<name>A0A8J4DN14_9ACTN</name>
<accession>A0A8J4DN14</accession>
<reference evidence="2" key="1">
    <citation type="submission" date="2021-01" db="EMBL/GenBank/DDBJ databases">
        <title>Whole genome shotgun sequence of Spirilliplanes yamanashiensis NBRC 15828.</title>
        <authorList>
            <person name="Komaki H."/>
            <person name="Tamura T."/>
        </authorList>
    </citation>
    <scope>NUCLEOTIDE SEQUENCE</scope>
    <source>
        <strain evidence="2">NBRC 15828</strain>
    </source>
</reference>
<dbReference type="Gene3D" id="3.40.50.360">
    <property type="match status" value="1"/>
</dbReference>
<dbReference type="InterPro" id="IPR029039">
    <property type="entry name" value="Flavoprotein-like_sf"/>
</dbReference>